<dbReference type="EMBL" id="JAENIK010000008">
    <property type="protein sequence ID" value="MBK1815299.1"/>
    <property type="molecule type" value="Genomic_DNA"/>
</dbReference>
<evidence type="ECO:0000313" key="2">
    <source>
        <dbReference type="EMBL" id="MBK1815299.1"/>
    </source>
</evidence>
<evidence type="ECO:0000313" key="3">
    <source>
        <dbReference type="Proteomes" id="UP000600139"/>
    </source>
</evidence>
<feature type="region of interest" description="Disordered" evidence="1">
    <location>
        <begin position="97"/>
        <end position="116"/>
    </location>
</feature>
<feature type="region of interest" description="Disordered" evidence="1">
    <location>
        <begin position="1"/>
        <end position="30"/>
    </location>
</feature>
<keyword evidence="3" id="KW-1185">Reference proteome</keyword>
<protein>
    <submittedName>
        <fullName evidence="2">Uncharacterized protein</fullName>
    </submittedName>
</protein>
<evidence type="ECO:0000256" key="1">
    <source>
        <dbReference type="SAM" id="MobiDB-lite"/>
    </source>
</evidence>
<dbReference type="RefSeq" id="WP_200350265.1">
    <property type="nucleotide sequence ID" value="NZ_BAABHZ010000012.1"/>
</dbReference>
<proteinExistence type="predicted"/>
<dbReference type="AlphaFoldDB" id="A0A934R510"/>
<gene>
    <name evidence="2" type="ORF">JIN84_06725</name>
</gene>
<organism evidence="2 3">
    <name type="scientific">Luteolibacter yonseiensis</name>
    <dbReference type="NCBI Taxonomy" id="1144680"/>
    <lineage>
        <taxon>Bacteria</taxon>
        <taxon>Pseudomonadati</taxon>
        <taxon>Verrucomicrobiota</taxon>
        <taxon>Verrucomicrobiia</taxon>
        <taxon>Verrucomicrobiales</taxon>
        <taxon>Verrucomicrobiaceae</taxon>
        <taxon>Luteolibacter</taxon>
    </lineage>
</organism>
<comment type="caution">
    <text evidence="2">The sequence shown here is derived from an EMBL/GenBank/DDBJ whole genome shotgun (WGS) entry which is preliminary data.</text>
</comment>
<dbReference type="Proteomes" id="UP000600139">
    <property type="component" value="Unassembled WGS sequence"/>
</dbReference>
<feature type="region of interest" description="Disordered" evidence="1">
    <location>
        <begin position="209"/>
        <end position="243"/>
    </location>
</feature>
<accession>A0A934R510</accession>
<feature type="compositionally biased region" description="Low complexity" evidence="1">
    <location>
        <begin position="98"/>
        <end position="111"/>
    </location>
</feature>
<reference evidence="2" key="1">
    <citation type="submission" date="2021-01" db="EMBL/GenBank/DDBJ databases">
        <title>Modified the classification status of verrucomicrobia.</title>
        <authorList>
            <person name="Feng X."/>
        </authorList>
    </citation>
    <scope>NUCLEOTIDE SEQUENCE</scope>
    <source>
        <strain evidence="2">JCM 18052</strain>
    </source>
</reference>
<name>A0A934R510_9BACT</name>
<sequence length="243" mass="26132">MPATLPDISAMPSPAYPASRRVPADQRVPSGPAVTRAYPWLLVTSTAVAALFCMMYITKPVIETAPSPKAVPAATEIQPFPPQETALLPRQNHLPGDAAASPAATAIRKAAPPTPPATAFEQTNLRIQHILTAETPGGHLAKIDLDVPVLYQSRNLRWTAAEVADARKLLARLADYQEKSRLLRTEGAELLDAWNRLIGNSIPAVDLRADSPSLPTNQQEAEDLPRAPGLDSSELIQIQPAKK</sequence>